<dbReference type="InterPro" id="IPR005178">
    <property type="entry name" value="Ostalpha/TMEM184C"/>
</dbReference>
<evidence type="ECO:0000313" key="8">
    <source>
        <dbReference type="Proteomes" id="UP000005408"/>
    </source>
</evidence>
<protein>
    <recommendedName>
        <fullName evidence="9">Organic solute transporter subunit alpha</fullName>
    </recommendedName>
</protein>
<evidence type="ECO:0008006" key="9">
    <source>
        <dbReference type="Google" id="ProtNLM"/>
    </source>
</evidence>
<feature type="transmembrane region" description="Helical" evidence="6">
    <location>
        <begin position="94"/>
        <end position="113"/>
    </location>
</feature>
<accession>A0A8W8N5P6</accession>
<evidence type="ECO:0000313" key="7">
    <source>
        <dbReference type="EnsemblMetazoa" id="G5459.3:cds"/>
    </source>
</evidence>
<evidence type="ECO:0000256" key="1">
    <source>
        <dbReference type="ARBA" id="ARBA00004141"/>
    </source>
</evidence>
<feature type="transmembrane region" description="Helical" evidence="6">
    <location>
        <begin position="155"/>
        <end position="176"/>
    </location>
</feature>
<evidence type="ECO:0000256" key="4">
    <source>
        <dbReference type="ARBA" id="ARBA00023136"/>
    </source>
</evidence>
<feature type="transmembrane region" description="Helical" evidence="6">
    <location>
        <begin position="61"/>
        <end position="82"/>
    </location>
</feature>
<evidence type="ECO:0000256" key="3">
    <source>
        <dbReference type="ARBA" id="ARBA00022989"/>
    </source>
</evidence>
<dbReference type="OMA" id="VMFYEVF"/>
<comment type="subcellular location">
    <subcellularLocation>
        <location evidence="1">Membrane</location>
        <topology evidence="1">Multi-pass membrane protein</topology>
    </subcellularLocation>
</comment>
<evidence type="ECO:0000256" key="2">
    <source>
        <dbReference type="ARBA" id="ARBA00022692"/>
    </source>
</evidence>
<keyword evidence="8" id="KW-1185">Reference proteome</keyword>
<evidence type="ECO:0000256" key="6">
    <source>
        <dbReference type="SAM" id="Phobius"/>
    </source>
</evidence>
<dbReference type="PANTHER" id="PTHR23423">
    <property type="entry name" value="ORGANIC SOLUTE TRANSPORTER-RELATED"/>
    <property type="match status" value="1"/>
</dbReference>
<dbReference type="Proteomes" id="UP000005408">
    <property type="component" value="Unassembled WGS sequence"/>
</dbReference>
<feature type="transmembrane region" description="Helical" evidence="6">
    <location>
        <begin position="271"/>
        <end position="291"/>
    </location>
</feature>
<name>A0A8W8N5P6_MAGGI</name>
<keyword evidence="4 6" id="KW-0472">Membrane</keyword>
<dbReference type="AlphaFoldDB" id="A0A8W8N5P6"/>
<keyword evidence="2 6" id="KW-0812">Transmembrane</keyword>
<dbReference type="Pfam" id="PF03619">
    <property type="entry name" value="Solute_trans_a"/>
    <property type="match status" value="1"/>
</dbReference>
<dbReference type="EnsemblMetazoa" id="G5459.2">
    <property type="protein sequence ID" value="G5459.2:cds"/>
    <property type="gene ID" value="G5459"/>
</dbReference>
<dbReference type="SMART" id="SM01417">
    <property type="entry name" value="Solute_trans_a"/>
    <property type="match status" value="1"/>
</dbReference>
<feature type="compositionally biased region" description="Polar residues" evidence="5">
    <location>
        <begin position="310"/>
        <end position="328"/>
    </location>
</feature>
<proteinExistence type="predicted"/>
<dbReference type="EnsemblMetazoa" id="G5459.3">
    <property type="protein sequence ID" value="G5459.3:cds"/>
    <property type="gene ID" value="G5459"/>
</dbReference>
<feature type="transmembrane region" description="Helical" evidence="6">
    <location>
        <begin position="229"/>
        <end position="251"/>
    </location>
</feature>
<keyword evidence="3 6" id="KW-1133">Transmembrane helix</keyword>
<organism evidence="7 8">
    <name type="scientific">Magallana gigas</name>
    <name type="common">Pacific oyster</name>
    <name type="synonym">Crassostrea gigas</name>
    <dbReference type="NCBI Taxonomy" id="29159"/>
    <lineage>
        <taxon>Eukaryota</taxon>
        <taxon>Metazoa</taxon>
        <taxon>Spiralia</taxon>
        <taxon>Lophotrochozoa</taxon>
        <taxon>Mollusca</taxon>
        <taxon>Bivalvia</taxon>
        <taxon>Autobranchia</taxon>
        <taxon>Pteriomorphia</taxon>
        <taxon>Ostreida</taxon>
        <taxon>Ostreoidea</taxon>
        <taxon>Ostreidae</taxon>
        <taxon>Magallana</taxon>
    </lineage>
</organism>
<dbReference type="EnsemblMetazoa" id="G5459.1">
    <property type="protein sequence ID" value="G5459.1:cds"/>
    <property type="gene ID" value="G5459"/>
</dbReference>
<feature type="transmembrane region" description="Helical" evidence="6">
    <location>
        <begin position="22"/>
        <end position="40"/>
    </location>
</feature>
<sequence length="328" mass="36678">MSNCSDELPYTSQLYPELRGDATVIALAVIVVLLLVLTIANYVEELWFFFRVHPHGPNRKYVIFILTLFPVLSLCCVLALFVPRSSLVMEFFASTLRAIGIYVFLKILIGYFGEDGKLLAEMELPVTFRSPPCCCCCVCMKSSTLNSQKLKISKILCFQLVITRPCTTLILILLWVDNKYKQTDETGPSNPGTWLQVINAISLLLAMWGVISLLRAVEHKLSRNRIRAKFIAVQLAMIFSVAQNAILSLLASRNVIGCVSTRGSMVQANRYHLALLVLETFLLSLLARYAYRFQDPPLPYDDQGKENAELGTSNPSFTDKCSNSPTSS</sequence>
<feature type="region of interest" description="Disordered" evidence="5">
    <location>
        <begin position="300"/>
        <end position="328"/>
    </location>
</feature>
<feature type="transmembrane region" description="Helical" evidence="6">
    <location>
        <begin position="196"/>
        <end position="217"/>
    </location>
</feature>
<dbReference type="GO" id="GO:0016020">
    <property type="term" value="C:membrane"/>
    <property type="evidence" value="ECO:0007669"/>
    <property type="project" value="UniProtKB-SubCell"/>
</dbReference>
<dbReference type="OrthoDB" id="5832279at2759"/>
<evidence type="ECO:0000256" key="5">
    <source>
        <dbReference type="SAM" id="MobiDB-lite"/>
    </source>
</evidence>
<reference evidence="7" key="1">
    <citation type="submission" date="2022-08" db="UniProtKB">
        <authorList>
            <consortium name="EnsemblMetazoa"/>
        </authorList>
    </citation>
    <scope>IDENTIFICATION</scope>
    <source>
        <strain evidence="7">05x7-T-G4-1.051#20</strain>
    </source>
</reference>